<evidence type="ECO:0000256" key="4">
    <source>
        <dbReference type="ARBA" id="ARBA00022679"/>
    </source>
</evidence>
<evidence type="ECO:0000256" key="5">
    <source>
        <dbReference type="ARBA" id="ARBA00022691"/>
    </source>
</evidence>
<comment type="subcellular location">
    <subcellularLocation>
        <location evidence="7">Cytoplasm</location>
    </subcellularLocation>
</comment>
<comment type="catalytic activity">
    <reaction evidence="7">
        <text>adenosine(1518)/adenosine(1519) in 16S rRNA + 4 S-adenosyl-L-methionine = N(6)-dimethyladenosine(1518)/N(6)-dimethyladenosine(1519) in 16S rRNA + 4 S-adenosyl-L-homocysteine + 4 H(+)</text>
        <dbReference type="Rhea" id="RHEA:19609"/>
        <dbReference type="Rhea" id="RHEA-COMP:10232"/>
        <dbReference type="Rhea" id="RHEA-COMP:10233"/>
        <dbReference type="ChEBI" id="CHEBI:15378"/>
        <dbReference type="ChEBI" id="CHEBI:57856"/>
        <dbReference type="ChEBI" id="CHEBI:59789"/>
        <dbReference type="ChEBI" id="CHEBI:74411"/>
        <dbReference type="ChEBI" id="CHEBI:74493"/>
        <dbReference type="EC" id="2.1.1.182"/>
    </reaction>
</comment>
<dbReference type="InterPro" id="IPR011530">
    <property type="entry name" value="rRNA_adenine_dimethylase"/>
</dbReference>
<keyword evidence="3 7" id="KW-0489">Methyltransferase</keyword>
<feature type="binding site" evidence="7 8">
    <location>
        <position position="32"/>
    </location>
    <ligand>
        <name>S-adenosyl-L-methionine</name>
        <dbReference type="ChEBI" id="CHEBI:59789"/>
    </ligand>
</feature>
<gene>
    <name evidence="7 10" type="primary">rsmA</name>
    <name evidence="7" type="synonym">ksgA</name>
    <name evidence="10" type="ORF">ACFFGV_18955</name>
</gene>
<evidence type="ECO:0000256" key="3">
    <source>
        <dbReference type="ARBA" id="ARBA00022603"/>
    </source>
</evidence>
<feature type="binding site" evidence="7 8">
    <location>
        <position position="30"/>
    </location>
    <ligand>
        <name>S-adenosyl-L-methionine</name>
        <dbReference type="ChEBI" id="CHEBI:59789"/>
    </ligand>
</feature>
<dbReference type="InterPro" id="IPR029063">
    <property type="entry name" value="SAM-dependent_MTases_sf"/>
</dbReference>
<feature type="binding site" evidence="7 8">
    <location>
        <position position="128"/>
    </location>
    <ligand>
        <name>S-adenosyl-L-methionine</name>
        <dbReference type="ChEBI" id="CHEBI:59789"/>
    </ligand>
</feature>
<keyword evidence="1 7" id="KW-0963">Cytoplasm</keyword>
<dbReference type="InterPro" id="IPR023165">
    <property type="entry name" value="rRNA_Ade_diMease-like_C"/>
</dbReference>
<evidence type="ECO:0000313" key="11">
    <source>
        <dbReference type="Proteomes" id="UP001589836"/>
    </source>
</evidence>
<keyword evidence="2 7" id="KW-0698">rRNA processing</keyword>
<dbReference type="NCBIfam" id="TIGR00755">
    <property type="entry name" value="ksgA"/>
    <property type="match status" value="1"/>
</dbReference>
<evidence type="ECO:0000259" key="9">
    <source>
        <dbReference type="SMART" id="SM00650"/>
    </source>
</evidence>
<protein>
    <recommendedName>
        <fullName evidence="7">Ribosomal RNA small subunit methyltransferase A</fullName>
        <ecNumber evidence="7">2.1.1.182</ecNumber>
    </recommendedName>
    <alternativeName>
        <fullName evidence="7">16S rRNA (adenine(1518)-N(6)/adenine(1519)-N(6))-dimethyltransferase</fullName>
    </alternativeName>
    <alternativeName>
        <fullName evidence="7">16S rRNA dimethyladenosine transferase</fullName>
    </alternativeName>
    <alternativeName>
        <fullName evidence="7">16S rRNA dimethylase</fullName>
    </alternativeName>
    <alternativeName>
        <fullName evidence="7">S-adenosylmethionine-6-N', N'-adenosyl(rRNA) dimethyltransferase</fullName>
    </alternativeName>
</protein>
<dbReference type="HAMAP" id="MF_00607">
    <property type="entry name" value="16SrRNA_methyltr_A"/>
    <property type="match status" value="1"/>
</dbReference>
<evidence type="ECO:0000256" key="1">
    <source>
        <dbReference type="ARBA" id="ARBA00022490"/>
    </source>
</evidence>
<accession>A0ABV6LTB2</accession>
<evidence type="ECO:0000256" key="6">
    <source>
        <dbReference type="ARBA" id="ARBA00022884"/>
    </source>
</evidence>
<reference evidence="10 11" key="1">
    <citation type="submission" date="2024-09" db="EMBL/GenBank/DDBJ databases">
        <authorList>
            <person name="Sun Q."/>
            <person name="Mori K."/>
        </authorList>
    </citation>
    <scope>NUCLEOTIDE SEQUENCE [LARGE SCALE GENOMIC DNA]</scope>
    <source>
        <strain evidence="10 11">NCAIM B.02529</strain>
    </source>
</reference>
<dbReference type="Gene3D" id="1.10.8.100">
    <property type="entry name" value="Ribosomal RNA adenine dimethylase-like, domain 2"/>
    <property type="match status" value="1"/>
</dbReference>
<comment type="caution">
    <text evidence="10">The sequence shown here is derived from an EMBL/GenBank/DDBJ whole genome shotgun (WGS) entry which is preliminary data.</text>
</comment>
<dbReference type="SUPFAM" id="SSF53335">
    <property type="entry name" value="S-adenosyl-L-methionine-dependent methyltransferases"/>
    <property type="match status" value="1"/>
</dbReference>
<evidence type="ECO:0000256" key="7">
    <source>
        <dbReference type="HAMAP-Rule" id="MF_00607"/>
    </source>
</evidence>
<keyword evidence="4 7" id="KW-0808">Transferase</keyword>
<dbReference type="EC" id="2.1.1.182" evidence="7"/>
<dbReference type="GO" id="GO:0052908">
    <property type="term" value="F:16S rRNA (adenine(1518)-N(6)/adenine(1519)-N(6))-dimethyltransferase activity"/>
    <property type="evidence" value="ECO:0007669"/>
    <property type="project" value="UniProtKB-EC"/>
</dbReference>
<proteinExistence type="inferred from homology"/>
<feature type="binding site" evidence="7 8">
    <location>
        <position position="103"/>
    </location>
    <ligand>
        <name>S-adenosyl-L-methionine</name>
        <dbReference type="ChEBI" id="CHEBI:59789"/>
    </ligand>
</feature>
<keyword evidence="5 7" id="KW-0949">S-adenosyl-L-methionine</keyword>
<dbReference type="PANTHER" id="PTHR11727">
    <property type="entry name" value="DIMETHYLADENOSINE TRANSFERASE"/>
    <property type="match status" value="1"/>
</dbReference>
<dbReference type="PROSITE" id="PS51689">
    <property type="entry name" value="SAM_RNA_A_N6_MT"/>
    <property type="match status" value="1"/>
</dbReference>
<dbReference type="InterPro" id="IPR020598">
    <property type="entry name" value="rRNA_Ade_methylase_Trfase_N"/>
</dbReference>
<name>A0ABV6LTB2_9BACI</name>
<dbReference type="CDD" id="cd02440">
    <property type="entry name" value="AdoMet_MTases"/>
    <property type="match status" value="1"/>
</dbReference>
<comment type="function">
    <text evidence="7">Specifically dimethylates two adjacent adenosines (A1518 and A1519) in the loop of a conserved hairpin near the 3'-end of 16S rRNA in the 30S particle. May play a critical role in biogenesis of 30S subunits.</text>
</comment>
<evidence type="ECO:0000313" key="10">
    <source>
        <dbReference type="EMBL" id="MFC0525661.1"/>
    </source>
</evidence>
<sequence length="291" mass="32889">MEQKAIATPKRTKEILDKYSFAFKKSLGQNFLIDVNVLENIVEKAGVDEESGVIEIGPGIGALTEQLAKKADKVLAFEIDQRLLPILNDTLEPYENIRIVHEDILKANVHEVIEEYFQEGQPIHVVANLPYYITTPILMNLLMDNLPITSINVMIQKEVADRMAAEPGSKSYGSLSIAVQYYTEASVVMDVPKTVFMPQPNVGSAILRLVMREEPPVQVDNEPFYFDLVRASFGQRRKTLMNNLSRHFKDRFSKDEIREGLEEASIEGGRRGESLSMAEFARLANTFYSML</sequence>
<dbReference type="PANTHER" id="PTHR11727:SF7">
    <property type="entry name" value="DIMETHYLADENOSINE TRANSFERASE-RELATED"/>
    <property type="match status" value="1"/>
</dbReference>
<feature type="binding site" evidence="7 8">
    <location>
        <position position="57"/>
    </location>
    <ligand>
        <name>S-adenosyl-L-methionine</name>
        <dbReference type="ChEBI" id="CHEBI:59789"/>
    </ligand>
</feature>
<keyword evidence="6 7" id="KW-0694">RNA-binding</keyword>
<organism evidence="10 11">
    <name type="scientific">Pontibacillus salicampi</name>
    <dbReference type="NCBI Taxonomy" id="1449801"/>
    <lineage>
        <taxon>Bacteria</taxon>
        <taxon>Bacillati</taxon>
        <taxon>Bacillota</taxon>
        <taxon>Bacilli</taxon>
        <taxon>Bacillales</taxon>
        <taxon>Bacillaceae</taxon>
        <taxon>Pontibacillus</taxon>
    </lineage>
</organism>
<dbReference type="EMBL" id="JBHLTP010000020">
    <property type="protein sequence ID" value="MFC0525661.1"/>
    <property type="molecule type" value="Genomic_DNA"/>
</dbReference>
<feature type="binding site" evidence="7 8">
    <location>
        <position position="78"/>
    </location>
    <ligand>
        <name>S-adenosyl-L-methionine</name>
        <dbReference type="ChEBI" id="CHEBI:59789"/>
    </ligand>
</feature>
<dbReference type="Pfam" id="PF00398">
    <property type="entry name" value="RrnaAD"/>
    <property type="match status" value="1"/>
</dbReference>
<dbReference type="Proteomes" id="UP001589836">
    <property type="component" value="Unassembled WGS sequence"/>
</dbReference>
<dbReference type="RefSeq" id="WP_377351224.1">
    <property type="nucleotide sequence ID" value="NZ_JBHLTP010000020.1"/>
</dbReference>
<keyword evidence="11" id="KW-1185">Reference proteome</keyword>
<comment type="similarity">
    <text evidence="7">Belongs to the class I-like SAM-binding methyltransferase superfamily. rRNA adenine N(6)-methyltransferase family. RsmA subfamily.</text>
</comment>
<dbReference type="InterPro" id="IPR001737">
    <property type="entry name" value="KsgA/Erm"/>
</dbReference>
<dbReference type="Gene3D" id="3.40.50.150">
    <property type="entry name" value="Vaccinia Virus protein VP39"/>
    <property type="match status" value="1"/>
</dbReference>
<evidence type="ECO:0000256" key="8">
    <source>
        <dbReference type="PROSITE-ProRule" id="PRU01026"/>
    </source>
</evidence>
<feature type="domain" description="Ribosomal RNA adenine methylase transferase N-terminal" evidence="9">
    <location>
        <begin position="37"/>
        <end position="213"/>
    </location>
</feature>
<evidence type="ECO:0000256" key="2">
    <source>
        <dbReference type="ARBA" id="ARBA00022552"/>
    </source>
</evidence>
<dbReference type="InterPro" id="IPR020596">
    <property type="entry name" value="rRNA_Ade_Mease_Trfase_CS"/>
</dbReference>
<dbReference type="PROSITE" id="PS01131">
    <property type="entry name" value="RRNA_A_DIMETH"/>
    <property type="match status" value="1"/>
</dbReference>
<dbReference type="SMART" id="SM00650">
    <property type="entry name" value="rADc"/>
    <property type="match status" value="1"/>
</dbReference>